<protein>
    <submittedName>
        <fullName evidence="2">Molybdopterin synthase sulfur carrier subunit</fullName>
    </submittedName>
</protein>
<comment type="caution">
    <text evidence="2">The sequence shown here is derived from an EMBL/GenBank/DDBJ whole genome shotgun (WGS) entry which is preliminary data.</text>
</comment>
<proteinExistence type="predicted"/>
<evidence type="ECO:0000313" key="2">
    <source>
        <dbReference type="EMBL" id="KAL1245800.1"/>
    </source>
</evidence>
<reference evidence="2 3" key="1">
    <citation type="submission" date="2024-07" db="EMBL/GenBank/DDBJ databases">
        <title>Enhanced genomic and transcriptomic resources for Trichinella pseudospiralis and T. spiralis underpin the discovery of pronounced molecular differences between stages and species.</title>
        <authorList>
            <person name="Pasi K.K."/>
            <person name="La Rosa G."/>
            <person name="Gomez-Morales M.A."/>
            <person name="Tosini F."/>
            <person name="Sumanam S."/>
            <person name="Young N.D."/>
            <person name="Chang B.C."/>
            <person name="Robin G.B."/>
        </authorList>
    </citation>
    <scope>NUCLEOTIDE SEQUENCE [LARGE SCALE GENOMIC DNA]</scope>
    <source>
        <strain evidence="2">ISS534</strain>
    </source>
</reference>
<accession>A0ABR3L049</accession>
<organism evidence="2 3">
    <name type="scientific">Trichinella spiralis</name>
    <name type="common">Trichina worm</name>
    <dbReference type="NCBI Taxonomy" id="6334"/>
    <lineage>
        <taxon>Eukaryota</taxon>
        <taxon>Metazoa</taxon>
        <taxon>Ecdysozoa</taxon>
        <taxon>Nematoda</taxon>
        <taxon>Enoplea</taxon>
        <taxon>Dorylaimia</taxon>
        <taxon>Trichinellida</taxon>
        <taxon>Trichinellidae</taxon>
        <taxon>Trichinella</taxon>
    </lineage>
</organism>
<feature type="region of interest" description="Disordered" evidence="1">
    <location>
        <begin position="50"/>
        <end position="75"/>
    </location>
</feature>
<keyword evidence="3" id="KW-1185">Reference proteome</keyword>
<dbReference type="EMBL" id="JBEUSY010000068">
    <property type="protein sequence ID" value="KAL1245800.1"/>
    <property type="molecule type" value="Genomic_DNA"/>
</dbReference>
<gene>
    <name evidence="2" type="ORF">TSPI_08475</name>
</gene>
<feature type="compositionally biased region" description="Basic residues" evidence="1">
    <location>
        <begin position="58"/>
        <end position="75"/>
    </location>
</feature>
<dbReference type="Proteomes" id="UP001558632">
    <property type="component" value="Unassembled WGS sequence"/>
</dbReference>
<evidence type="ECO:0000313" key="3">
    <source>
        <dbReference type="Proteomes" id="UP001558632"/>
    </source>
</evidence>
<evidence type="ECO:0000256" key="1">
    <source>
        <dbReference type="SAM" id="MobiDB-lite"/>
    </source>
</evidence>
<name>A0ABR3L049_TRISP</name>
<sequence>MTIIKILKNNPTKRHGHIITFSSVDDEQATGCRLCLCEKKQHRLEKLKTSVLPTNQAHHQHRPNSGKLHHHHHHH</sequence>